<reference evidence="1 2" key="1">
    <citation type="submission" date="2016-11" db="EMBL/GenBank/DDBJ databases">
        <title>Draft genome sequences of five Shigatoxin-producing Escherichia coli isolates harboring the new recently described Subtilase cytotoxin allelic variant subAB2-3.</title>
        <authorList>
            <person name="Tasara T."/>
            <person name="Fierz L."/>
            <person name="Klumpp J."/>
            <person name="Schmidt H."/>
            <person name="Stephan R."/>
        </authorList>
    </citation>
    <scope>NUCLEOTIDE SEQUENCE [LARGE SCALE GENOMIC DNA]</scope>
    <source>
        <strain evidence="1 2">453</strain>
    </source>
</reference>
<dbReference type="Proteomes" id="UP000186595">
    <property type="component" value="Unassembled WGS sequence"/>
</dbReference>
<gene>
    <name evidence="1" type="ORF">BMT50_29405</name>
</gene>
<sequence length="54" mass="6224">MRANRTKTYNSVHLRKEMYGSKPNGYRTVGTFRTVFTFSELAGLDVTTRSTQFT</sequence>
<organism evidence="1 2">
    <name type="scientific">Escherichia coli</name>
    <dbReference type="NCBI Taxonomy" id="562"/>
    <lineage>
        <taxon>Bacteria</taxon>
        <taxon>Pseudomonadati</taxon>
        <taxon>Pseudomonadota</taxon>
        <taxon>Gammaproteobacteria</taxon>
        <taxon>Enterobacterales</taxon>
        <taxon>Enterobacteriaceae</taxon>
        <taxon>Escherichia</taxon>
    </lineage>
</organism>
<protein>
    <submittedName>
        <fullName evidence="1">Uncharacterized protein</fullName>
    </submittedName>
</protein>
<dbReference type="EMBL" id="MPGR01000003">
    <property type="protein sequence ID" value="OKB69155.1"/>
    <property type="molecule type" value="Genomic_DNA"/>
</dbReference>
<comment type="caution">
    <text evidence="1">The sequence shown here is derived from an EMBL/GenBank/DDBJ whole genome shotgun (WGS) entry which is preliminary data.</text>
</comment>
<proteinExistence type="predicted"/>
<dbReference type="AlphaFoldDB" id="A0AAP7P746"/>
<accession>A0AAP7P746</accession>
<evidence type="ECO:0000313" key="1">
    <source>
        <dbReference type="EMBL" id="OKB69155.1"/>
    </source>
</evidence>
<evidence type="ECO:0000313" key="2">
    <source>
        <dbReference type="Proteomes" id="UP000186595"/>
    </source>
</evidence>
<name>A0AAP7P746_ECOLX</name>